<keyword evidence="2" id="KW-1185">Reference proteome</keyword>
<protein>
    <submittedName>
        <fullName evidence="1">Uncharacterized protein</fullName>
    </submittedName>
</protein>
<evidence type="ECO:0000313" key="1">
    <source>
        <dbReference type="EMBL" id="CAI9552172.1"/>
    </source>
</evidence>
<sequence>MLKRTVCRSRQLSAKSVAKDLQTCCGLQIGTTALHKELNGMGFHG</sequence>
<proteinExistence type="predicted"/>
<gene>
    <name evidence="1" type="ORF">SPARVUS_LOCUS3841774</name>
</gene>
<reference evidence="1" key="1">
    <citation type="submission" date="2023-05" db="EMBL/GenBank/DDBJ databases">
        <authorList>
            <person name="Stuckert A."/>
        </authorList>
    </citation>
    <scope>NUCLEOTIDE SEQUENCE</scope>
</reference>
<organism evidence="1 2">
    <name type="scientific">Staurois parvus</name>
    <dbReference type="NCBI Taxonomy" id="386267"/>
    <lineage>
        <taxon>Eukaryota</taxon>
        <taxon>Metazoa</taxon>
        <taxon>Chordata</taxon>
        <taxon>Craniata</taxon>
        <taxon>Vertebrata</taxon>
        <taxon>Euteleostomi</taxon>
        <taxon>Amphibia</taxon>
        <taxon>Batrachia</taxon>
        <taxon>Anura</taxon>
        <taxon>Neobatrachia</taxon>
        <taxon>Ranoidea</taxon>
        <taxon>Ranidae</taxon>
        <taxon>Staurois</taxon>
    </lineage>
</organism>
<accession>A0ABN9BXN0</accession>
<name>A0ABN9BXN0_9NEOB</name>
<dbReference type="EMBL" id="CATNWA010006470">
    <property type="protein sequence ID" value="CAI9552172.1"/>
    <property type="molecule type" value="Genomic_DNA"/>
</dbReference>
<dbReference type="Proteomes" id="UP001162483">
    <property type="component" value="Unassembled WGS sequence"/>
</dbReference>
<evidence type="ECO:0000313" key="2">
    <source>
        <dbReference type="Proteomes" id="UP001162483"/>
    </source>
</evidence>
<comment type="caution">
    <text evidence="1">The sequence shown here is derived from an EMBL/GenBank/DDBJ whole genome shotgun (WGS) entry which is preliminary data.</text>
</comment>